<feature type="compositionally biased region" description="Basic and acidic residues" evidence="1">
    <location>
        <begin position="67"/>
        <end position="99"/>
    </location>
</feature>
<name>W1PHX1_AMBTC</name>
<keyword evidence="2" id="KW-0472">Membrane</keyword>
<dbReference type="Proteomes" id="UP000017836">
    <property type="component" value="Unassembled WGS sequence"/>
</dbReference>
<dbReference type="AlphaFoldDB" id="W1PHX1"/>
<gene>
    <name evidence="3" type="ORF">AMTR_s00058p00202240</name>
</gene>
<keyword evidence="4" id="KW-1185">Reference proteome</keyword>
<feature type="region of interest" description="Disordered" evidence="1">
    <location>
        <begin position="60"/>
        <end position="99"/>
    </location>
</feature>
<accession>W1PHX1</accession>
<protein>
    <submittedName>
        <fullName evidence="3">Uncharacterized protein</fullName>
    </submittedName>
</protein>
<evidence type="ECO:0000313" key="3">
    <source>
        <dbReference type="EMBL" id="ERN06680.1"/>
    </source>
</evidence>
<dbReference type="eggNOG" id="ENOG502S78J">
    <property type="taxonomic scope" value="Eukaryota"/>
</dbReference>
<dbReference type="PANTHER" id="PTHR33429:SF7">
    <property type="entry name" value="OS02G0708000 PROTEIN"/>
    <property type="match status" value="1"/>
</dbReference>
<keyword evidence="2" id="KW-1133">Transmembrane helix</keyword>
<dbReference type="OMA" id="IACCIGR"/>
<evidence type="ECO:0000256" key="1">
    <source>
        <dbReference type="SAM" id="MobiDB-lite"/>
    </source>
</evidence>
<organism evidence="3 4">
    <name type="scientific">Amborella trichopoda</name>
    <dbReference type="NCBI Taxonomy" id="13333"/>
    <lineage>
        <taxon>Eukaryota</taxon>
        <taxon>Viridiplantae</taxon>
        <taxon>Streptophyta</taxon>
        <taxon>Embryophyta</taxon>
        <taxon>Tracheophyta</taxon>
        <taxon>Spermatophyta</taxon>
        <taxon>Magnoliopsida</taxon>
        <taxon>Amborellales</taxon>
        <taxon>Amborellaceae</taxon>
        <taxon>Amborella</taxon>
    </lineage>
</organism>
<keyword evidence="2" id="KW-0812">Transmembrane</keyword>
<dbReference type="Gramene" id="ERN06680">
    <property type="protein sequence ID" value="ERN06680"/>
    <property type="gene ID" value="AMTR_s00058p00202240"/>
</dbReference>
<feature type="transmembrane region" description="Helical" evidence="2">
    <location>
        <begin position="34"/>
        <end position="56"/>
    </location>
</feature>
<dbReference type="HOGENOM" id="CLU_2323561_0_0_1"/>
<reference evidence="4" key="1">
    <citation type="journal article" date="2013" name="Science">
        <title>The Amborella genome and the evolution of flowering plants.</title>
        <authorList>
            <consortium name="Amborella Genome Project"/>
        </authorList>
    </citation>
    <scope>NUCLEOTIDE SEQUENCE [LARGE SCALE GENOMIC DNA]</scope>
</reference>
<sequence length="99" mass="10744">MSVQVPLQPQPVVTYPQAAIAAKASHSKGSFGPVFAVLSVITVLGALACILGRFCARRHSKHKHNRDHTYHVNKDPEAGVKESEPPVKVVEKKEAQQVP</sequence>
<proteinExistence type="predicted"/>
<dbReference type="EMBL" id="KI393888">
    <property type="protein sequence ID" value="ERN06680.1"/>
    <property type="molecule type" value="Genomic_DNA"/>
</dbReference>
<dbReference type="PANTHER" id="PTHR33429">
    <property type="entry name" value="OS02G0708000 PROTEIN-RELATED"/>
    <property type="match status" value="1"/>
</dbReference>
<evidence type="ECO:0000256" key="2">
    <source>
        <dbReference type="SAM" id="Phobius"/>
    </source>
</evidence>
<evidence type="ECO:0000313" key="4">
    <source>
        <dbReference type="Proteomes" id="UP000017836"/>
    </source>
</evidence>